<dbReference type="OrthoDB" id="3827359at2"/>
<name>A0A1Q8WXP5_9ACTO</name>
<proteinExistence type="predicted"/>
<reference evidence="1 2" key="1">
    <citation type="submission" date="2016-12" db="EMBL/GenBank/DDBJ databases">
        <title>Genomic comparison of strains in the 'Actinomyces naeslundii' group.</title>
        <authorList>
            <person name="Mughal S.R."/>
            <person name="Do T."/>
            <person name="Gilbert S.C."/>
            <person name="Witherden E.A."/>
            <person name="Didelot X."/>
            <person name="Beighton D."/>
        </authorList>
    </citation>
    <scope>NUCLEOTIDE SEQUENCE [LARGE SCALE GENOMIC DNA]</scope>
    <source>
        <strain evidence="1 2">WE8B-23</strain>
    </source>
</reference>
<organism evidence="1 2">
    <name type="scientific">Actinomyces oris</name>
    <dbReference type="NCBI Taxonomy" id="544580"/>
    <lineage>
        <taxon>Bacteria</taxon>
        <taxon>Bacillati</taxon>
        <taxon>Actinomycetota</taxon>
        <taxon>Actinomycetes</taxon>
        <taxon>Actinomycetales</taxon>
        <taxon>Actinomycetaceae</taxon>
        <taxon>Actinomyces</taxon>
    </lineage>
</organism>
<protein>
    <submittedName>
        <fullName evidence="1">Fis family transcriptional regulator</fullName>
    </submittedName>
</protein>
<dbReference type="Proteomes" id="UP000185963">
    <property type="component" value="Unassembled WGS sequence"/>
</dbReference>
<sequence length="182" mass="19243">MDWDVMIADLESSFDAERRADLVAQSVELAEAEHASIEVVDRLRGSVGRLIHLRTRSGVPVDGVVCRAEPSYVLIDEGEGLQAVVPAGAVATVMSLAGPAPRDGRRRPTLTALMREVARRGARVRMVMGSGEVVGRLVRVGADHVDVAVDPEGGIRSRRAPGAGGAGVISVMTAAIEVMRSR</sequence>
<dbReference type="AlphaFoldDB" id="A0A1Q8WXP5"/>
<comment type="caution">
    <text evidence="1">The sequence shown here is derived from an EMBL/GenBank/DDBJ whole genome shotgun (WGS) entry which is preliminary data.</text>
</comment>
<evidence type="ECO:0000313" key="2">
    <source>
        <dbReference type="Proteomes" id="UP000185963"/>
    </source>
</evidence>
<accession>A0A1Q8WXP5</accession>
<gene>
    <name evidence="1" type="ORF">BKH20_01120</name>
</gene>
<dbReference type="RefSeq" id="WP_075389601.1">
    <property type="nucleotide sequence ID" value="NZ_MSKS01000003.1"/>
</dbReference>
<evidence type="ECO:0000313" key="1">
    <source>
        <dbReference type="EMBL" id="OLO72863.1"/>
    </source>
</evidence>
<dbReference type="EMBL" id="MSKS01000003">
    <property type="protein sequence ID" value="OLO72863.1"/>
    <property type="molecule type" value="Genomic_DNA"/>
</dbReference>